<reference evidence="3" key="2">
    <citation type="journal article" date="2015" name="Data Brief">
        <title>Shoot transcriptome of the giant reed, Arundo donax.</title>
        <authorList>
            <person name="Barrero R.A."/>
            <person name="Guerrero F.D."/>
            <person name="Moolhuijzen P."/>
            <person name="Goolsby J.A."/>
            <person name="Tidwell J."/>
            <person name="Bellgard S.E."/>
            <person name="Bellgard M.I."/>
        </authorList>
    </citation>
    <scope>NUCLEOTIDE SEQUENCE</scope>
    <source>
        <tissue evidence="3">Shoot tissue taken approximately 20 cm above the soil surface</tissue>
    </source>
</reference>
<dbReference type="PANTHER" id="PTHR36330:SF2">
    <property type="entry name" value="LIPASE_LIPOOXYGENASE, PLAT_LH2 FAMILY PROTEIN"/>
    <property type="match status" value="1"/>
</dbReference>
<accession>A0A0A8XR17</accession>
<feature type="transmembrane region" description="Helical" evidence="1">
    <location>
        <begin position="391"/>
        <end position="410"/>
    </location>
</feature>
<keyword evidence="1" id="KW-0472">Membrane</keyword>
<dbReference type="Pfam" id="PF24938">
    <property type="entry name" value="DUF7755"/>
    <property type="match status" value="1"/>
</dbReference>
<proteinExistence type="predicted"/>
<organism evidence="3">
    <name type="scientific">Arundo donax</name>
    <name type="common">Giant reed</name>
    <name type="synonym">Donax arundinaceus</name>
    <dbReference type="NCBI Taxonomy" id="35708"/>
    <lineage>
        <taxon>Eukaryota</taxon>
        <taxon>Viridiplantae</taxon>
        <taxon>Streptophyta</taxon>
        <taxon>Embryophyta</taxon>
        <taxon>Tracheophyta</taxon>
        <taxon>Spermatophyta</taxon>
        <taxon>Magnoliopsida</taxon>
        <taxon>Liliopsida</taxon>
        <taxon>Poales</taxon>
        <taxon>Poaceae</taxon>
        <taxon>PACMAD clade</taxon>
        <taxon>Arundinoideae</taxon>
        <taxon>Arundineae</taxon>
        <taxon>Arundo</taxon>
    </lineage>
</organism>
<feature type="transmembrane region" description="Helical" evidence="1">
    <location>
        <begin position="311"/>
        <end position="328"/>
    </location>
</feature>
<reference evidence="3" key="1">
    <citation type="submission" date="2014-09" db="EMBL/GenBank/DDBJ databases">
        <authorList>
            <person name="Magalhaes I.L.F."/>
            <person name="Oliveira U."/>
            <person name="Santos F.R."/>
            <person name="Vidigal T.H.D.A."/>
            <person name="Brescovit A.D."/>
            <person name="Santos A.J."/>
        </authorList>
    </citation>
    <scope>NUCLEOTIDE SEQUENCE</scope>
    <source>
        <tissue evidence="3">Shoot tissue taken approximately 20 cm above the soil surface</tissue>
    </source>
</reference>
<dbReference type="InterPro" id="IPR056657">
    <property type="entry name" value="DUF7755"/>
</dbReference>
<feature type="transmembrane region" description="Helical" evidence="1">
    <location>
        <begin position="287"/>
        <end position="305"/>
    </location>
</feature>
<evidence type="ECO:0000256" key="1">
    <source>
        <dbReference type="SAM" id="Phobius"/>
    </source>
</evidence>
<evidence type="ECO:0000259" key="2">
    <source>
        <dbReference type="Pfam" id="PF24938"/>
    </source>
</evidence>
<feature type="transmembrane region" description="Helical" evidence="1">
    <location>
        <begin position="361"/>
        <end position="379"/>
    </location>
</feature>
<dbReference type="AlphaFoldDB" id="A0A0A8XR17"/>
<dbReference type="EMBL" id="GBRH01282732">
    <property type="protein sequence ID" value="JAD15163.1"/>
    <property type="molecule type" value="Transcribed_RNA"/>
</dbReference>
<dbReference type="PANTHER" id="PTHR36330">
    <property type="entry name" value="LIPASE/LIPOOXYGENASE, PLAT/LH2 FAMILY PROTEIN"/>
    <property type="match status" value="1"/>
</dbReference>
<sequence>MMILCAGHVAPSVHPKFLPRWLLLNDSSRMYCRVFPNGMKLKRRYRHRQVPTFSKGFSLQDSVPSVKPSRLLPTDDLMTYPNTVPEEIISTIRLDESDAFYVLELSTSREFSSSLLNKYSAVLICLLDVDGDSLLQRVPAIYLGHPVRGIKEEQSIPFQSGSVDVVTFKGSKLQRIKEVWIGLESGSWRLDGLSLKVIHGPLDTSQNLNGTPELKFNGLQYTFEKINAFLGEDGPSVAEARPMAVTDLSGVSLSVLQEGQLSSESTTSVKELKEDGLREYADLKQSLLLYDIAIVITGFSAFTLASYGNAAYSFLVGGIGGFLYLLLLQRSVDGLPVISSSSEAGNAQPSVKGFSGVRRPWLILSLVMVAGAVALKYGAGGDSFELTPTELFVGTMGFLANKVAVLLAAFKPMQSDFKNEEGSGD</sequence>
<keyword evidence="1" id="KW-1133">Transmembrane helix</keyword>
<protein>
    <recommendedName>
        <fullName evidence="2">DUF7755 domain-containing protein</fullName>
    </recommendedName>
</protein>
<keyword evidence="1" id="KW-0812">Transmembrane</keyword>
<feature type="domain" description="DUF7755" evidence="2">
    <location>
        <begin position="99"/>
        <end position="246"/>
    </location>
</feature>
<evidence type="ECO:0000313" key="3">
    <source>
        <dbReference type="EMBL" id="JAD15163.1"/>
    </source>
</evidence>
<name>A0A0A8XR17_ARUDO</name>